<evidence type="ECO:0000256" key="2">
    <source>
        <dbReference type="PROSITE-ProRule" id="PRU00235"/>
    </source>
</evidence>
<keyword evidence="5" id="KW-1185">Reference proteome</keyword>
<dbReference type="PROSITE" id="PS50012">
    <property type="entry name" value="RCC1_3"/>
    <property type="match status" value="2"/>
</dbReference>
<dbReference type="PANTHER" id="PTHR22870:SF408">
    <property type="entry name" value="OS09G0560450 PROTEIN"/>
    <property type="match status" value="1"/>
</dbReference>
<feature type="repeat" description="RCC1" evidence="2">
    <location>
        <begin position="10"/>
        <end position="59"/>
    </location>
</feature>
<feature type="repeat" description="PPR" evidence="3">
    <location>
        <begin position="161"/>
        <end position="195"/>
    </location>
</feature>
<name>A0A835I6D4_9MAGN</name>
<dbReference type="InterPro" id="IPR000408">
    <property type="entry name" value="Reg_chr_condens"/>
</dbReference>
<dbReference type="InterPro" id="IPR051210">
    <property type="entry name" value="Ub_ligase/GEF_domain"/>
</dbReference>
<dbReference type="Pfam" id="PF00415">
    <property type="entry name" value="RCC1"/>
    <property type="match status" value="2"/>
</dbReference>
<dbReference type="InterPro" id="IPR011990">
    <property type="entry name" value="TPR-like_helical_dom_sf"/>
</dbReference>
<feature type="repeat" description="PPR" evidence="3">
    <location>
        <begin position="196"/>
        <end position="230"/>
    </location>
</feature>
<dbReference type="Gene3D" id="2.130.10.30">
    <property type="entry name" value="Regulator of chromosome condensation 1/beta-lactamase-inhibitor protein II"/>
    <property type="match status" value="1"/>
</dbReference>
<organism evidence="4 5">
    <name type="scientific">Coptis chinensis</name>
    <dbReference type="NCBI Taxonomy" id="261450"/>
    <lineage>
        <taxon>Eukaryota</taxon>
        <taxon>Viridiplantae</taxon>
        <taxon>Streptophyta</taxon>
        <taxon>Embryophyta</taxon>
        <taxon>Tracheophyta</taxon>
        <taxon>Spermatophyta</taxon>
        <taxon>Magnoliopsida</taxon>
        <taxon>Ranunculales</taxon>
        <taxon>Ranunculaceae</taxon>
        <taxon>Coptidoideae</taxon>
        <taxon>Coptis</taxon>
    </lineage>
</organism>
<evidence type="ECO:0008006" key="6">
    <source>
        <dbReference type="Google" id="ProtNLM"/>
    </source>
</evidence>
<protein>
    <recommendedName>
        <fullName evidence="6">Pentatricopeptide repeat-containing protein</fullName>
    </recommendedName>
</protein>
<dbReference type="PANTHER" id="PTHR22870">
    <property type="entry name" value="REGULATOR OF CHROMOSOME CONDENSATION"/>
    <property type="match status" value="1"/>
</dbReference>
<keyword evidence="1" id="KW-0677">Repeat</keyword>
<dbReference type="NCBIfam" id="TIGR00756">
    <property type="entry name" value="PPR"/>
    <property type="match status" value="2"/>
</dbReference>
<evidence type="ECO:0000256" key="1">
    <source>
        <dbReference type="ARBA" id="ARBA00022737"/>
    </source>
</evidence>
<dbReference type="InterPro" id="IPR002885">
    <property type="entry name" value="PPR_rpt"/>
</dbReference>
<dbReference type="InterPro" id="IPR009091">
    <property type="entry name" value="RCC1/BLIP-II"/>
</dbReference>
<evidence type="ECO:0000313" key="4">
    <source>
        <dbReference type="EMBL" id="KAF9613355.1"/>
    </source>
</evidence>
<evidence type="ECO:0000256" key="3">
    <source>
        <dbReference type="PROSITE-ProRule" id="PRU00708"/>
    </source>
</evidence>
<accession>A0A835I6D4</accession>
<dbReference type="OrthoDB" id="185373at2759"/>
<reference evidence="4 5" key="1">
    <citation type="submission" date="2020-10" db="EMBL/GenBank/DDBJ databases">
        <title>The Coptis chinensis genome and diversification of protoberbering-type alkaloids.</title>
        <authorList>
            <person name="Wang B."/>
            <person name="Shu S."/>
            <person name="Song C."/>
            <person name="Liu Y."/>
        </authorList>
    </citation>
    <scope>NUCLEOTIDE SEQUENCE [LARGE SCALE GENOMIC DNA]</scope>
    <source>
        <strain evidence="4">HL-2020</strain>
        <tissue evidence="4">Leaf</tissue>
    </source>
</reference>
<dbReference type="AlphaFoldDB" id="A0A835I6D4"/>
<gene>
    <name evidence="4" type="ORF">IFM89_007433</name>
</gene>
<dbReference type="Proteomes" id="UP000631114">
    <property type="component" value="Unassembled WGS sequence"/>
</dbReference>
<dbReference type="Gene3D" id="1.25.40.10">
    <property type="entry name" value="Tetratricopeptide repeat domain"/>
    <property type="match status" value="1"/>
</dbReference>
<proteinExistence type="predicted"/>
<dbReference type="PROSITE" id="PS51375">
    <property type="entry name" value="PPR"/>
    <property type="match status" value="2"/>
</dbReference>
<dbReference type="Pfam" id="PF13812">
    <property type="entry name" value="PPR_3"/>
    <property type="match status" value="1"/>
</dbReference>
<sequence>MFHSSLLVDAKFWIWGKGDGGCLGFGHENPAFLPTLNPNLIYVRSIALGGLHSIALTDAGEVFTWLGYGGFGALGHSVYTRELSPKKVKEAWKDKIRHIATNGTHTAAVSESGNLLEQKRKNLSTRMSKIMDMTTETMSDAIDDVACVYLEEMRKMGWIPSDNLYITVIGACLKKGNVMRAVKLKDEMVKSGMHMNVVVGTRLMKGYCVQGNLQSTLDIFSEMTKSGISPNRVTYAVLCSDRRLL</sequence>
<evidence type="ECO:0000313" key="5">
    <source>
        <dbReference type="Proteomes" id="UP000631114"/>
    </source>
</evidence>
<dbReference type="EMBL" id="JADFTS010000003">
    <property type="protein sequence ID" value="KAF9613355.1"/>
    <property type="molecule type" value="Genomic_DNA"/>
</dbReference>
<dbReference type="SUPFAM" id="SSF50985">
    <property type="entry name" value="RCC1/BLIP-II"/>
    <property type="match status" value="1"/>
</dbReference>
<feature type="repeat" description="RCC1" evidence="2">
    <location>
        <begin position="60"/>
        <end position="112"/>
    </location>
</feature>
<comment type="caution">
    <text evidence="4">The sequence shown here is derived from an EMBL/GenBank/DDBJ whole genome shotgun (WGS) entry which is preliminary data.</text>
</comment>